<dbReference type="Gene3D" id="3.60.15.10">
    <property type="entry name" value="Ribonuclease Z/Hydroxyacylglutathione hydrolase-like"/>
    <property type="match status" value="1"/>
</dbReference>
<evidence type="ECO:0000313" key="1">
    <source>
        <dbReference type="EMBL" id="QGY47763.1"/>
    </source>
</evidence>
<protein>
    <recommendedName>
        <fullName evidence="3">Cobyric acid synthase CobQ</fullName>
    </recommendedName>
</protein>
<dbReference type="InterPro" id="IPR036866">
    <property type="entry name" value="RibonucZ/Hydroxyglut_hydro"/>
</dbReference>
<dbReference type="EMBL" id="CP046401">
    <property type="protein sequence ID" value="QGY47763.1"/>
    <property type="molecule type" value="Genomic_DNA"/>
</dbReference>
<evidence type="ECO:0008006" key="3">
    <source>
        <dbReference type="Google" id="ProtNLM"/>
    </source>
</evidence>
<sequence length="380" mass="43110">MSNKHIVKYYPVDNADTSLIKLSDNTTIQVDCQIREGEENSDGVKIYDVKKDILKELQNDGNNNPYVDLFILSHPHKDHCAGFEKNYYCGDPDEYSEDNRENNEIMIGELWLTQMVFGNDICDEAKAIRKEAKRRRKLFEENPLEANKQGNRLHIIGYTKDDGVINGLSYIPGTTINTINGKYNYYASIFIHAPFKSDLVSETANEDHNATSIVFQISFKTSVGGEIKSRAIFGGDADHYIWEKVKSISEDKGNEDKLKWNLFLAPHHCSWSFFNDRPYEDNKDPKDYSLELLDYKEKNAHVIASSIKIKNEKPNPPHHPAKTEYINKVGDAYFRNTAINVDEKAPEPLKFEISDGGTKLLKVAGAAGPVIVEKKTPRAG</sequence>
<organism evidence="1 2">
    <name type="scientific">Maribellus comscasis</name>
    <dbReference type="NCBI Taxonomy" id="2681766"/>
    <lineage>
        <taxon>Bacteria</taxon>
        <taxon>Pseudomonadati</taxon>
        <taxon>Bacteroidota</taxon>
        <taxon>Bacteroidia</taxon>
        <taxon>Marinilabiliales</taxon>
        <taxon>Prolixibacteraceae</taxon>
        <taxon>Maribellus</taxon>
    </lineage>
</organism>
<dbReference type="AlphaFoldDB" id="A0A6I6K827"/>
<proteinExistence type="predicted"/>
<accession>A0A6I6K827</accession>
<dbReference type="Proteomes" id="UP000428260">
    <property type="component" value="Chromosome"/>
</dbReference>
<reference evidence="1 2" key="1">
    <citation type="submission" date="2019-11" db="EMBL/GenBank/DDBJ databases">
        <authorList>
            <person name="Zheng R.K."/>
            <person name="Sun C.M."/>
        </authorList>
    </citation>
    <scope>NUCLEOTIDE SEQUENCE [LARGE SCALE GENOMIC DNA]</scope>
    <source>
        <strain evidence="1 2">WC007</strain>
    </source>
</reference>
<dbReference type="KEGG" id="mcos:GM418_30105"/>
<name>A0A6I6K827_9BACT</name>
<gene>
    <name evidence="1" type="ORF">GM418_30105</name>
</gene>
<keyword evidence="2" id="KW-1185">Reference proteome</keyword>
<evidence type="ECO:0000313" key="2">
    <source>
        <dbReference type="Proteomes" id="UP000428260"/>
    </source>
</evidence>
<dbReference type="RefSeq" id="WP_158871939.1">
    <property type="nucleotide sequence ID" value="NZ_CP046401.1"/>
</dbReference>
<dbReference type="SUPFAM" id="SSF56281">
    <property type="entry name" value="Metallo-hydrolase/oxidoreductase"/>
    <property type="match status" value="1"/>
</dbReference>